<dbReference type="Proteomes" id="UP001054945">
    <property type="component" value="Unassembled WGS sequence"/>
</dbReference>
<gene>
    <name evidence="1" type="ORF">CEXT_379371</name>
</gene>
<dbReference type="AlphaFoldDB" id="A0AAV4YD14"/>
<accession>A0AAV4YD14</accession>
<reference evidence="1 2" key="1">
    <citation type="submission" date="2021-06" db="EMBL/GenBank/DDBJ databases">
        <title>Caerostris extrusa draft genome.</title>
        <authorList>
            <person name="Kono N."/>
            <person name="Arakawa K."/>
        </authorList>
    </citation>
    <scope>NUCLEOTIDE SEQUENCE [LARGE SCALE GENOMIC DNA]</scope>
</reference>
<comment type="caution">
    <text evidence="1">The sequence shown here is derived from an EMBL/GenBank/DDBJ whole genome shotgun (WGS) entry which is preliminary data.</text>
</comment>
<keyword evidence="2" id="KW-1185">Reference proteome</keyword>
<proteinExistence type="predicted"/>
<organism evidence="1 2">
    <name type="scientific">Caerostris extrusa</name>
    <name type="common">Bark spider</name>
    <name type="synonym">Caerostris bankana</name>
    <dbReference type="NCBI Taxonomy" id="172846"/>
    <lineage>
        <taxon>Eukaryota</taxon>
        <taxon>Metazoa</taxon>
        <taxon>Ecdysozoa</taxon>
        <taxon>Arthropoda</taxon>
        <taxon>Chelicerata</taxon>
        <taxon>Arachnida</taxon>
        <taxon>Araneae</taxon>
        <taxon>Araneomorphae</taxon>
        <taxon>Entelegynae</taxon>
        <taxon>Araneoidea</taxon>
        <taxon>Araneidae</taxon>
        <taxon>Caerostris</taxon>
    </lineage>
</organism>
<protein>
    <recommendedName>
        <fullName evidence="3">Secreted protein</fullName>
    </recommendedName>
</protein>
<dbReference type="EMBL" id="BPLR01019077">
    <property type="protein sequence ID" value="GIZ04379.1"/>
    <property type="molecule type" value="Genomic_DNA"/>
</dbReference>
<evidence type="ECO:0008006" key="3">
    <source>
        <dbReference type="Google" id="ProtNLM"/>
    </source>
</evidence>
<evidence type="ECO:0000313" key="2">
    <source>
        <dbReference type="Proteomes" id="UP001054945"/>
    </source>
</evidence>
<evidence type="ECO:0000313" key="1">
    <source>
        <dbReference type="EMBL" id="GIZ04379.1"/>
    </source>
</evidence>
<name>A0AAV4YD14_CAEEX</name>
<sequence length="74" mass="8180">MFYLNYFFFIGPFRVLADAPDSSNVPAVTQTHRSKGMKSSNRAPLCASGVTLSIAQDCPQPVKLNVGEVDFRRD</sequence>